<sequence length="268" mass="29549">IVPGYYGGKKMAKIIVSTCTHLAIFNKVIESNKCPLKVSLVGIPQEMLNEVKDDAIFKVLVTDYSGQEQNFIMNVVFSCLVHLKDTIRLLESLIFVVGQLEIIDNEFYVYAKDVSFMDTRFVSKKRSFDSKVSQDSSTSSNSIRSKLLVTHQNIVENSKEKSVNESLNSSSFFLNKAESSSRDCSSAAKRVRTGSLSGSSDEGLGNVEYIDHGSCSEGSVKKVGESTEGRKNKKTISRGKGKQRVGRSLHSNSGLSEYNSVNDEEAEI</sequence>
<gene>
    <name evidence="1" type="ORF">RPERSI_LOCUS26441</name>
</gene>
<evidence type="ECO:0000313" key="1">
    <source>
        <dbReference type="EMBL" id="CAG8825254.1"/>
    </source>
</evidence>
<dbReference type="EMBL" id="CAJVQC010090265">
    <property type="protein sequence ID" value="CAG8825254.1"/>
    <property type="molecule type" value="Genomic_DNA"/>
</dbReference>
<name>A0ACA9S4S0_9GLOM</name>
<keyword evidence="2" id="KW-1185">Reference proteome</keyword>
<organism evidence="1 2">
    <name type="scientific">Racocetra persica</name>
    <dbReference type="NCBI Taxonomy" id="160502"/>
    <lineage>
        <taxon>Eukaryota</taxon>
        <taxon>Fungi</taxon>
        <taxon>Fungi incertae sedis</taxon>
        <taxon>Mucoromycota</taxon>
        <taxon>Glomeromycotina</taxon>
        <taxon>Glomeromycetes</taxon>
        <taxon>Diversisporales</taxon>
        <taxon>Gigasporaceae</taxon>
        <taxon>Racocetra</taxon>
    </lineage>
</organism>
<evidence type="ECO:0000313" key="2">
    <source>
        <dbReference type="Proteomes" id="UP000789920"/>
    </source>
</evidence>
<dbReference type="Proteomes" id="UP000789920">
    <property type="component" value="Unassembled WGS sequence"/>
</dbReference>
<protein>
    <submittedName>
        <fullName evidence="1">35815_t:CDS:1</fullName>
    </submittedName>
</protein>
<reference evidence="1" key="1">
    <citation type="submission" date="2021-06" db="EMBL/GenBank/DDBJ databases">
        <authorList>
            <person name="Kallberg Y."/>
            <person name="Tangrot J."/>
            <person name="Rosling A."/>
        </authorList>
    </citation>
    <scope>NUCLEOTIDE SEQUENCE</scope>
    <source>
        <strain evidence="1">MA461A</strain>
    </source>
</reference>
<accession>A0ACA9S4S0</accession>
<comment type="caution">
    <text evidence="1">The sequence shown here is derived from an EMBL/GenBank/DDBJ whole genome shotgun (WGS) entry which is preliminary data.</text>
</comment>
<feature type="non-terminal residue" evidence="1">
    <location>
        <position position="1"/>
    </location>
</feature>
<proteinExistence type="predicted"/>